<feature type="domain" description="FAD/NAD(P)-binding" evidence="12">
    <location>
        <begin position="5"/>
        <end position="316"/>
    </location>
</feature>
<feature type="disulfide bond" description="Redox-active" evidence="9">
    <location>
        <begin position="42"/>
        <end position="47"/>
    </location>
</feature>
<feature type="domain" description="Pyridine nucleotide-disulphide oxidoreductase dimerisation" evidence="11">
    <location>
        <begin position="337"/>
        <end position="443"/>
    </location>
</feature>
<evidence type="ECO:0000256" key="4">
    <source>
        <dbReference type="ARBA" id="ARBA00022857"/>
    </source>
</evidence>
<dbReference type="PROSITE" id="PS00076">
    <property type="entry name" value="PYRIDINE_REDOX_1"/>
    <property type="match status" value="1"/>
</dbReference>
<comment type="caution">
    <text evidence="13">The sequence shown here is derived from an EMBL/GenBank/DDBJ whole genome shotgun (WGS) entry which is preliminary data.</text>
</comment>
<accession>A0A3N5CRV6</accession>
<feature type="binding site" evidence="8">
    <location>
        <position position="301"/>
    </location>
    <ligand>
        <name>FAD</name>
        <dbReference type="ChEBI" id="CHEBI:57692"/>
    </ligand>
</feature>
<keyword evidence="4" id="KW-0521">NADP</keyword>
<proteinExistence type="inferred from homology"/>
<name>A0A3N5CRV6_9SPHN</name>
<dbReference type="Gene3D" id="3.50.50.60">
    <property type="entry name" value="FAD/NAD(P)-binding domain"/>
    <property type="match status" value="2"/>
</dbReference>
<evidence type="ECO:0000256" key="2">
    <source>
        <dbReference type="ARBA" id="ARBA00022630"/>
    </source>
</evidence>
<dbReference type="GO" id="GO:0050660">
    <property type="term" value="F:flavin adenine dinucleotide binding"/>
    <property type="evidence" value="ECO:0007669"/>
    <property type="project" value="TreeGrafter"/>
</dbReference>
<keyword evidence="14" id="KW-1185">Reference proteome</keyword>
<dbReference type="PIRSF" id="PIRSF000350">
    <property type="entry name" value="Mercury_reductase_MerA"/>
    <property type="match status" value="1"/>
</dbReference>
<keyword evidence="3 8" id="KW-0274">FAD</keyword>
<dbReference type="FunFam" id="3.30.390.30:FF:000001">
    <property type="entry name" value="Dihydrolipoyl dehydrogenase"/>
    <property type="match status" value="1"/>
</dbReference>
<evidence type="ECO:0000256" key="8">
    <source>
        <dbReference type="PIRSR" id="PIRSR000350-3"/>
    </source>
</evidence>
<keyword evidence="5 10" id="KW-0560">Oxidoreductase</keyword>
<comment type="similarity">
    <text evidence="1 10">Belongs to the class-I pyridine nucleotide-disulfide oxidoreductase family.</text>
</comment>
<comment type="cofactor">
    <cofactor evidence="8">
        <name>FAD</name>
        <dbReference type="ChEBI" id="CHEBI:57692"/>
    </cofactor>
    <text evidence="8">Binds 1 FAD per subunit.</text>
</comment>
<feature type="binding site" evidence="8">
    <location>
        <begin position="176"/>
        <end position="183"/>
    </location>
    <ligand>
        <name>NAD(+)</name>
        <dbReference type="ChEBI" id="CHEBI:57540"/>
    </ligand>
</feature>
<evidence type="ECO:0000313" key="14">
    <source>
        <dbReference type="Proteomes" id="UP000275232"/>
    </source>
</evidence>
<keyword evidence="2 10" id="KW-0285">Flavoprotein</keyword>
<keyword evidence="8" id="KW-0547">Nucleotide-binding</keyword>
<dbReference type="SUPFAM" id="SSF51905">
    <property type="entry name" value="FAD/NAD(P)-binding domain"/>
    <property type="match status" value="1"/>
</dbReference>
<feature type="binding site" evidence="8">
    <location>
        <position position="261"/>
    </location>
    <ligand>
        <name>NAD(+)</name>
        <dbReference type="ChEBI" id="CHEBI:57540"/>
    </ligand>
</feature>
<dbReference type="Gene3D" id="3.30.390.30">
    <property type="match status" value="1"/>
</dbReference>
<keyword evidence="6" id="KW-1015">Disulfide bond</keyword>
<dbReference type="GO" id="GO:0016668">
    <property type="term" value="F:oxidoreductase activity, acting on a sulfur group of donors, NAD(P) as acceptor"/>
    <property type="evidence" value="ECO:0007669"/>
    <property type="project" value="InterPro"/>
</dbReference>
<evidence type="ECO:0000256" key="9">
    <source>
        <dbReference type="PIRSR" id="PIRSR000350-4"/>
    </source>
</evidence>
<reference evidence="13 14" key="1">
    <citation type="submission" date="2018-11" db="EMBL/GenBank/DDBJ databases">
        <title>Erythrobacter spongiae sp. nov., isolated from a marine sponge.</title>
        <authorList>
            <person name="Zhuang L."/>
            <person name="Luo L."/>
        </authorList>
    </citation>
    <scope>NUCLEOTIDE SEQUENCE [LARGE SCALE GENOMIC DNA]</scope>
    <source>
        <strain evidence="13 14">HN-E23</strain>
    </source>
</reference>
<evidence type="ECO:0000313" key="13">
    <source>
        <dbReference type="EMBL" id="RPF71883.1"/>
    </source>
</evidence>
<dbReference type="PANTHER" id="PTHR43014">
    <property type="entry name" value="MERCURIC REDUCTASE"/>
    <property type="match status" value="1"/>
</dbReference>
<organism evidence="13 14">
    <name type="scientific">Aurantiacibacter spongiae</name>
    <dbReference type="NCBI Taxonomy" id="2488860"/>
    <lineage>
        <taxon>Bacteria</taxon>
        <taxon>Pseudomonadati</taxon>
        <taxon>Pseudomonadota</taxon>
        <taxon>Alphaproteobacteria</taxon>
        <taxon>Sphingomonadales</taxon>
        <taxon>Erythrobacteraceae</taxon>
        <taxon>Aurantiacibacter</taxon>
    </lineage>
</organism>
<dbReference type="EMBL" id="RPFZ01000001">
    <property type="protein sequence ID" value="RPF71883.1"/>
    <property type="molecule type" value="Genomic_DNA"/>
</dbReference>
<dbReference type="InterPro" id="IPR012999">
    <property type="entry name" value="Pyr_OxRdtase_I_AS"/>
</dbReference>
<evidence type="ECO:0000256" key="3">
    <source>
        <dbReference type="ARBA" id="ARBA00022827"/>
    </source>
</evidence>
<dbReference type="Pfam" id="PF07992">
    <property type="entry name" value="Pyr_redox_2"/>
    <property type="match status" value="1"/>
</dbReference>
<evidence type="ECO:0000259" key="11">
    <source>
        <dbReference type="Pfam" id="PF02852"/>
    </source>
</evidence>
<dbReference type="PANTHER" id="PTHR43014:SF2">
    <property type="entry name" value="MERCURIC REDUCTASE"/>
    <property type="match status" value="1"/>
</dbReference>
<gene>
    <name evidence="13" type="ORF">EG799_09815</name>
</gene>
<dbReference type="GO" id="GO:0003955">
    <property type="term" value="F:NAD(P)H dehydrogenase (quinone) activity"/>
    <property type="evidence" value="ECO:0007669"/>
    <property type="project" value="TreeGrafter"/>
</dbReference>
<dbReference type="Pfam" id="PF02852">
    <property type="entry name" value="Pyr_redox_dim"/>
    <property type="match status" value="1"/>
</dbReference>
<protein>
    <submittedName>
        <fullName evidence="13">FAD-binding protein</fullName>
    </submittedName>
</protein>
<evidence type="ECO:0000256" key="10">
    <source>
        <dbReference type="RuleBase" id="RU003691"/>
    </source>
</evidence>
<evidence type="ECO:0000256" key="6">
    <source>
        <dbReference type="ARBA" id="ARBA00023157"/>
    </source>
</evidence>
<feature type="binding site" evidence="8">
    <location>
        <begin position="139"/>
        <end position="141"/>
    </location>
    <ligand>
        <name>FAD</name>
        <dbReference type="ChEBI" id="CHEBI:57692"/>
    </ligand>
</feature>
<evidence type="ECO:0000259" key="12">
    <source>
        <dbReference type="Pfam" id="PF07992"/>
    </source>
</evidence>
<dbReference type="OrthoDB" id="7410809at2"/>
<dbReference type="InterPro" id="IPR016156">
    <property type="entry name" value="FAD/NAD-linked_Rdtase_dimer_sf"/>
</dbReference>
<dbReference type="InterPro" id="IPR001100">
    <property type="entry name" value="Pyr_nuc-diS_OxRdtase"/>
</dbReference>
<keyword evidence="7 10" id="KW-0676">Redox-active center</keyword>
<dbReference type="PRINTS" id="PR00368">
    <property type="entry name" value="FADPNR"/>
</dbReference>
<dbReference type="InterPro" id="IPR004099">
    <property type="entry name" value="Pyr_nucl-diS_OxRdtase_dimer"/>
</dbReference>
<evidence type="ECO:0000256" key="5">
    <source>
        <dbReference type="ARBA" id="ARBA00023002"/>
    </source>
</evidence>
<evidence type="ECO:0000256" key="7">
    <source>
        <dbReference type="ARBA" id="ARBA00023284"/>
    </source>
</evidence>
<sequence length="471" mass="49743">MDYSHDVIVIGGGAAGLTAAGGCALFGLRVALIESGAMGGECLNTGCVPSKALIAAAARAAEARVEERAGVTIAAPDIDWRGVRAFVRRAIADIAPHDSQDRFEDMGCEVIREHARLTGPKTVEAGGRTLCAPRIVVATGSEPAVPPVEGLAQVPYLTNETLFDLDERPEHLVILGGGNVGMEMAQAFRRLGSDVTVIEANAIMGRDDRDSVAVLVAAMKAEGVAFVQGKVNRVSRQGGGVSVEVGGGTTLLARHLLVATGRRARTGGLGLEELGIAMGDNGIAVDARRRSSLKHIYAIGDCRDGPRLTHVSAYEGSNVALEIALGVPARVDWRALPWCTYTSPEVAQVGLTESEARKRYGDRVTVVREPFDDNERAIAEGRTRGHIKLMLKGKKVVGASICGERAGELLLPIGQLITGKASTFALGSAVVAYPTRAEILKAAAFSAWEPTVFGTCPRRWAGLVQKMRRAR</sequence>
<dbReference type="PRINTS" id="PR00411">
    <property type="entry name" value="PNDRDTASEI"/>
</dbReference>
<evidence type="ECO:0000256" key="1">
    <source>
        <dbReference type="ARBA" id="ARBA00007532"/>
    </source>
</evidence>
<dbReference type="AlphaFoldDB" id="A0A3N5CRV6"/>
<dbReference type="InterPro" id="IPR023753">
    <property type="entry name" value="FAD/NAD-binding_dom"/>
</dbReference>
<dbReference type="Proteomes" id="UP000275232">
    <property type="component" value="Unassembled WGS sequence"/>
</dbReference>
<dbReference type="SUPFAM" id="SSF55424">
    <property type="entry name" value="FAD/NAD-linked reductases, dimerisation (C-terminal) domain"/>
    <property type="match status" value="1"/>
</dbReference>
<keyword evidence="8" id="KW-0520">NAD</keyword>
<feature type="binding site" evidence="8">
    <location>
        <position position="199"/>
    </location>
    <ligand>
        <name>NAD(+)</name>
        <dbReference type="ChEBI" id="CHEBI:57540"/>
    </ligand>
</feature>
<feature type="binding site" evidence="8">
    <location>
        <position position="51"/>
    </location>
    <ligand>
        <name>FAD</name>
        <dbReference type="ChEBI" id="CHEBI:57692"/>
    </ligand>
</feature>
<dbReference type="RefSeq" id="WP_123880746.1">
    <property type="nucleotide sequence ID" value="NZ_RPFZ01000001.1"/>
</dbReference>
<dbReference type="InterPro" id="IPR036188">
    <property type="entry name" value="FAD/NAD-bd_sf"/>
</dbReference>